<evidence type="ECO:0000313" key="1">
    <source>
        <dbReference type="EMBL" id="KAJ4320467.1"/>
    </source>
</evidence>
<accession>A0A9W8WD38</accession>
<keyword evidence="2" id="KW-1185">Reference proteome</keyword>
<dbReference type="Proteomes" id="UP001140502">
    <property type="component" value="Unassembled WGS sequence"/>
</dbReference>
<sequence>MPTRSNGERSRPTPTVRYPGASLRAGLPVAYSECGMRGGGLQVIRRLVEYGALGLVHRHGE</sequence>
<organism evidence="1 2">
    <name type="scientific">Fusarium piperis</name>
    <dbReference type="NCBI Taxonomy" id="1435070"/>
    <lineage>
        <taxon>Eukaryota</taxon>
        <taxon>Fungi</taxon>
        <taxon>Dikarya</taxon>
        <taxon>Ascomycota</taxon>
        <taxon>Pezizomycotina</taxon>
        <taxon>Sordariomycetes</taxon>
        <taxon>Hypocreomycetidae</taxon>
        <taxon>Hypocreales</taxon>
        <taxon>Nectriaceae</taxon>
        <taxon>Fusarium</taxon>
        <taxon>Fusarium solani species complex</taxon>
    </lineage>
</organism>
<gene>
    <name evidence="1" type="ORF">N0V84_005859</name>
</gene>
<evidence type="ECO:0000313" key="2">
    <source>
        <dbReference type="Proteomes" id="UP001140502"/>
    </source>
</evidence>
<dbReference type="AlphaFoldDB" id="A0A9W8WD38"/>
<proteinExistence type="predicted"/>
<name>A0A9W8WD38_9HYPO</name>
<reference evidence="1" key="1">
    <citation type="submission" date="2022-10" db="EMBL/GenBank/DDBJ databases">
        <title>Tapping the CABI collections for fungal endophytes: first genome assemblies for Collariella, Neodidymelliopsis, Ascochyta clinopodiicola, Didymella pomorum, Didymosphaeria variabile, Neocosmospora piperis and Neocucurbitaria cava.</title>
        <authorList>
            <person name="Hill R."/>
        </authorList>
    </citation>
    <scope>NUCLEOTIDE SEQUENCE</scope>
    <source>
        <strain evidence="1">IMI 366586</strain>
    </source>
</reference>
<dbReference type="EMBL" id="JAPEUR010000108">
    <property type="protein sequence ID" value="KAJ4320467.1"/>
    <property type="molecule type" value="Genomic_DNA"/>
</dbReference>
<protein>
    <submittedName>
        <fullName evidence="1">Uncharacterized protein</fullName>
    </submittedName>
</protein>
<comment type="caution">
    <text evidence="1">The sequence shown here is derived from an EMBL/GenBank/DDBJ whole genome shotgun (WGS) entry which is preliminary data.</text>
</comment>